<name>A0A8D3WKY5_STRFA</name>
<evidence type="ECO:0000313" key="2">
    <source>
        <dbReference type="Proteomes" id="UP000002066"/>
    </source>
</evidence>
<dbReference type="OrthoDB" id="3397424at2"/>
<gene>
    <name evidence="1" type="ordered locus">Sfla_5623</name>
</gene>
<evidence type="ECO:0000313" key="1">
    <source>
        <dbReference type="EMBL" id="ADW07018.1"/>
    </source>
</evidence>
<reference evidence="1 2" key="1">
    <citation type="submission" date="2011-01" db="EMBL/GenBank/DDBJ databases">
        <title>Complete sequence of chromosome of Streptomyces flavogriseus ATCC 33331.</title>
        <authorList>
            <consortium name="US DOE Joint Genome Institute"/>
            <person name="Lucas S."/>
            <person name="Copeland A."/>
            <person name="Lapidus A."/>
            <person name="Cheng J.-F."/>
            <person name="Goodwin L."/>
            <person name="Pitluck S."/>
            <person name="Davenport K."/>
            <person name="Detter J.C."/>
            <person name="Han C."/>
            <person name="Tapia R."/>
            <person name="Land M."/>
            <person name="Hauser L."/>
            <person name="Kyrpides N."/>
            <person name="Ivanova N."/>
            <person name="Ovchinnikova G."/>
            <person name="Pagani I."/>
            <person name="Brumm P."/>
            <person name="Mead D."/>
            <person name="Woyke T."/>
        </authorList>
    </citation>
    <scope>NUCLEOTIDE SEQUENCE [LARGE SCALE GENOMIC DNA]</scope>
    <source>
        <strain evidence="2">ATCC 33331 / IAF-45CD</strain>
    </source>
</reference>
<sequence>MHSVELLPDLATERAVREAWERLARAGLPSMAAHRHPTNRPHLTLATADTLLPETRALLYEALEAALPLPVALDGLVRFRGRRPVLAWAVRPDDALLRLHRTVWRTLREAPGSGRPNPLHDPGRWVPHLTLGRGGDHTRAVNEALPSAPGAPPGVLAGSWTGARTYDSLTRTTDRLGP</sequence>
<accession>A0A8D3WKY5</accession>
<dbReference type="Gene3D" id="3.90.1140.10">
    <property type="entry name" value="Cyclic phosphodiesterase"/>
    <property type="match status" value="1"/>
</dbReference>
<dbReference type="EMBL" id="CP002475">
    <property type="protein sequence ID" value="ADW07018.1"/>
    <property type="molecule type" value="Genomic_DNA"/>
</dbReference>
<evidence type="ECO:0008006" key="3">
    <source>
        <dbReference type="Google" id="ProtNLM"/>
    </source>
</evidence>
<dbReference type="SUPFAM" id="SSF55144">
    <property type="entry name" value="LigT-like"/>
    <property type="match status" value="1"/>
</dbReference>
<dbReference type="Pfam" id="PF13563">
    <property type="entry name" value="2_5_RNA_ligase2"/>
    <property type="match status" value="1"/>
</dbReference>
<dbReference type="AlphaFoldDB" id="A0A8D3WKY5"/>
<organism evidence="1 2">
    <name type="scientific">Streptomyces pratensis (strain ATCC 33331 / IAF-45CD)</name>
    <dbReference type="NCBI Taxonomy" id="591167"/>
    <lineage>
        <taxon>Bacteria</taxon>
        <taxon>Bacillati</taxon>
        <taxon>Actinomycetota</taxon>
        <taxon>Actinomycetes</taxon>
        <taxon>Kitasatosporales</taxon>
        <taxon>Streptomycetaceae</taxon>
        <taxon>Streptomyces</taxon>
    </lineage>
</organism>
<dbReference type="InterPro" id="IPR009097">
    <property type="entry name" value="Cyclic_Pdiesterase"/>
</dbReference>
<dbReference type="Proteomes" id="UP000002066">
    <property type="component" value="Chromosome"/>
</dbReference>
<proteinExistence type="predicted"/>
<protein>
    <recommendedName>
        <fullName evidence="3">2'-5' RNA ligase family protein</fullName>
    </recommendedName>
</protein>
<dbReference type="KEGG" id="sfa:Sfla_5623"/>